<dbReference type="OrthoDB" id="282430at2157"/>
<dbReference type="PATRIC" id="fig|1227493.4.peg.3480"/>
<gene>
    <name evidence="3" type="ORF">C483_17288</name>
</gene>
<feature type="compositionally biased region" description="Polar residues" evidence="1">
    <location>
        <begin position="19"/>
        <end position="41"/>
    </location>
</feature>
<proteinExistence type="predicted"/>
<keyword evidence="2" id="KW-0812">Transmembrane</keyword>
<evidence type="ECO:0000256" key="2">
    <source>
        <dbReference type="SAM" id="Phobius"/>
    </source>
</evidence>
<dbReference type="Pfam" id="PF24368">
    <property type="entry name" value="DUF7524"/>
    <property type="match status" value="1"/>
</dbReference>
<reference evidence="3 4" key="1">
    <citation type="journal article" date="2014" name="PLoS Genet.">
        <title>Phylogenetically driven sequencing of extremely halophilic archaea reveals strategies for static and dynamic osmo-response.</title>
        <authorList>
            <person name="Becker E.A."/>
            <person name="Seitzer P.M."/>
            <person name="Tritt A."/>
            <person name="Larsen D."/>
            <person name="Krusor M."/>
            <person name="Yao A.I."/>
            <person name="Wu D."/>
            <person name="Madern D."/>
            <person name="Eisen J.A."/>
            <person name="Darling A.E."/>
            <person name="Facciotti M.T."/>
        </authorList>
    </citation>
    <scope>NUCLEOTIDE SEQUENCE [LARGE SCALE GENOMIC DNA]</scope>
    <source>
        <strain evidence="3 4">JCM 10989</strain>
    </source>
</reference>
<dbReference type="AlphaFoldDB" id="L9ZMC9"/>
<feature type="region of interest" description="Disordered" evidence="1">
    <location>
        <begin position="1"/>
        <end position="43"/>
    </location>
</feature>
<dbReference type="InterPro" id="IPR055946">
    <property type="entry name" value="DUF7524"/>
</dbReference>
<sequence length="233" mass="24028">MTRSESTPPSTSSRENESAASNTQGTTDSRVGDSGTPTGTTVLPVHVDRKQEDALSPAHNALETNSSFVVELHGQGSPAHVHCRLDGDIAHVASLRTPNYYIEPDAVTPVPIDITADGLDQPVRGELELLTGYGSESVSITVTVTPEPTGVDVDDSLAAPARSADDEQQTLVEEVTTQLGVEIDTGTLAVIGLGIFALALAVAVTSAVGGPVATLGVGIVFAGVAVALFLLYW</sequence>
<name>L9ZMC9_9EURY</name>
<dbReference type="Proteomes" id="UP000011519">
    <property type="component" value="Unassembled WGS sequence"/>
</dbReference>
<feature type="transmembrane region" description="Helical" evidence="2">
    <location>
        <begin position="213"/>
        <end position="232"/>
    </location>
</feature>
<keyword evidence="2" id="KW-0472">Membrane</keyword>
<organism evidence="3 4">
    <name type="scientific">Natrialba hulunbeirensis JCM 10989</name>
    <dbReference type="NCBI Taxonomy" id="1227493"/>
    <lineage>
        <taxon>Archaea</taxon>
        <taxon>Methanobacteriati</taxon>
        <taxon>Methanobacteriota</taxon>
        <taxon>Stenosarchaea group</taxon>
        <taxon>Halobacteria</taxon>
        <taxon>Halobacteriales</taxon>
        <taxon>Natrialbaceae</taxon>
        <taxon>Natrialba</taxon>
    </lineage>
</organism>
<feature type="transmembrane region" description="Helical" evidence="2">
    <location>
        <begin position="188"/>
        <end position="207"/>
    </location>
</feature>
<accession>L9ZMC9</accession>
<evidence type="ECO:0000256" key="1">
    <source>
        <dbReference type="SAM" id="MobiDB-lite"/>
    </source>
</evidence>
<evidence type="ECO:0000313" key="3">
    <source>
        <dbReference type="EMBL" id="ELY87675.1"/>
    </source>
</evidence>
<evidence type="ECO:0000313" key="4">
    <source>
        <dbReference type="Proteomes" id="UP000011519"/>
    </source>
</evidence>
<keyword evidence="2" id="KW-1133">Transmembrane helix</keyword>
<protein>
    <submittedName>
        <fullName evidence="3">Uncharacterized protein</fullName>
    </submittedName>
</protein>
<dbReference type="EMBL" id="AOIM01000041">
    <property type="protein sequence ID" value="ELY87675.1"/>
    <property type="molecule type" value="Genomic_DNA"/>
</dbReference>
<keyword evidence="4" id="KW-1185">Reference proteome</keyword>
<dbReference type="RefSeq" id="WP_006654594.1">
    <property type="nucleotide sequence ID" value="NZ_AOIM01000041.1"/>
</dbReference>
<comment type="caution">
    <text evidence="3">The sequence shown here is derived from an EMBL/GenBank/DDBJ whole genome shotgun (WGS) entry which is preliminary data.</text>
</comment>
<feature type="compositionally biased region" description="Low complexity" evidence="1">
    <location>
        <begin position="1"/>
        <end position="13"/>
    </location>
</feature>